<name>Q2GCD6_NOVAD</name>
<evidence type="ECO:0000313" key="3">
    <source>
        <dbReference type="EMBL" id="ABD24474.1"/>
    </source>
</evidence>
<feature type="chain" id="PRO_5004208205" evidence="2">
    <location>
        <begin position="29"/>
        <end position="293"/>
    </location>
</feature>
<dbReference type="EMBL" id="CP000248">
    <property type="protein sequence ID" value="ABD24474.1"/>
    <property type="molecule type" value="Genomic_DNA"/>
</dbReference>
<gene>
    <name evidence="3" type="ordered locus">Saro_0025</name>
</gene>
<evidence type="ECO:0000256" key="1">
    <source>
        <dbReference type="SAM" id="MobiDB-lite"/>
    </source>
</evidence>
<accession>Q2GCD6</accession>
<feature type="region of interest" description="Disordered" evidence="1">
    <location>
        <begin position="268"/>
        <end position="293"/>
    </location>
</feature>
<dbReference type="Proteomes" id="UP000009134">
    <property type="component" value="Chromosome"/>
</dbReference>
<evidence type="ECO:0000256" key="2">
    <source>
        <dbReference type="SAM" id="SignalP"/>
    </source>
</evidence>
<protein>
    <submittedName>
        <fullName evidence="3">Uncharacterized protein</fullName>
    </submittedName>
</protein>
<feature type="signal peptide" evidence="2">
    <location>
        <begin position="1"/>
        <end position="28"/>
    </location>
</feature>
<reference evidence="4" key="1">
    <citation type="submission" date="2006-01" db="EMBL/GenBank/DDBJ databases">
        <title>Complete sequence of Novosphingobium aromaticivorans DSM 12444.</title>
        <authorList>
            <consortium name="US DOE Joint Genome Institute"/>
            <person name="Copeland A."/>
            <person name="Lucas S."/>
            <person name="Lapidus A."/>
            <person name="Barry K."/>
            <person name="Detter J.C."/>
            <person name="Glavina T."/>
            <person name="Hammon N."/>
            <person name="Israni S."/>
            <person name="Pitluck S."/>
            <person name="Chain P."/>
            <person name="Malfatti S."/>
            <person name="Shin M."/>
            <person name="Vergez L."/>
            <person name="Schmutz J."/>
            <person name="Larimer F."/>
            <person name="Land M."/>
            <person name="Kyrpides N."/>
            <person name="Ivanova N."/>
            <person name="Fredrickson J."/>
            <person name="Balkwill D."/>
            <person name="Romine M.F."/>
            <person name="Richardson P."/>
        </authorList>
    </citation>
    <scope>NUCLEOTIDE SEQUENCE [LARGE SCALE GENOMIC DNA]</scope>
    <source>
        <strain evidence="4">ATCC 700278 / DSM 12444 / CCUG 56034 / CIP 105152 / NBRC 16084 / F199</strain>
    </source>
</reference>
<sequence length="293" mass="30032">MTKLNAISPRNTMAISAMLMLSPGLAHAQDATAPMTDAPVLSAPATTTTAPTTTAPTIVIPTPAQEPTIAPEAGTTAATTPATAEPPVRAAPQPRIRASTRPSPSASTATTASAVPLVAPVAAVAPPAPAPAADAPPVATVDDLAVANSDATPEWALPVGAAATLLVLGGIGLAMTRRRRAYEADVDFVPPATSRPPARPLAETRAALPAPRMVPTAPAHAMTPIAPMASTSEREALVERIVASPPDAANPFTSRKARRRRARIMVQSMTVRSDAPARSAERPVIRQPEYARV</sequence>
<keyword evidence="4" id="KW-1185">Reference proteome</keyword>
<dbReference type="HOGENOM" id="CLU_949406_0_0_5"/>
<dbReference type="KEGG" id="nar:Saro_0025"/>
<proteinExistence type="predicted"/>
<organism evidence="3 4">
    <name type="scientific">Novosphingobium aromaticivorans (strain ATCC 700278 / DSM 12444 / CCUG 56034 / CIP 105152 / NBRC 16084 / F199)</name>
    <dbReference type="NCBI Taxonomy" id="279238"/>
    <lineage>
        <taxon>Bacteria</taxon>
        <taxon>Pseudomonadati</taxon>
        <taxon>Pseudomonadota</taxon>
        <taxon>Alphaproteobacteria</taxon>
        <taxon>Sphingomonadales</taxon>
        <taxon>Sphingomonadaceae</taxon>
        <taxon>Novosphingobium</taxon>
    </lineage>
</organism>
<keyword evidence="2" id="KW-0732">Signal</keyword>
<dbReference type="AlphaFoldDB" id="Q2GCD6"/>
<feature type="compositionally biased region" description="Basic and acidic residues" evidence="1">
    <location>
        <begin position="279"/>
        <end position="293"/>
    </location>
</feature>
<feature type="region of interest" description="Disordered" evidence="1">
    <location>
        <begin position="76"/>
        <end position="112"/>
    </location>
</feature>
<evidence type="ECO:0000313" key="4">
    <source>
        <dbReference type="Proteomes" id="UP000009134"/>
    </source>
</evidence>